<comment type="catalytic activity">
    <reaction evidence="10">
        <text>a 1,2-diacyl-sn-glycero-3-phospho-L-serine(in) = a 1,2-diacyl-sn-glycero-3-phospho-L-serine(out)</text>
        <dbReference type="Rhea" id="RHEA:38663"/>
        <dbReference type="ChEBI" id="CHEBI:57262"/>
    </reaction>
</comment>
<comment type="caution">
    <text evidence="14">The sequence shown here is derived from an EMBL/GenBank/DDBJ whole genome shotgun (WGS) entry which is preliminary data.</text>
</comment>
<evidence type="ECO:0000256" key="9">
    <source>
        <dbReference type="ARBA" id="ARBA00023136"/>
    </source>
</evidence>
<evidence type="ECO:0000313" key="14">
    <source>
        <dbReference type="EMBL" id="KAK7203567.1"/>
    </source>
</evidence>
<evidence type="ECO:0000256" key="8">
    <source>
        <dbReference type="ARBA" id="ARBA00023055"/>
    </source>
</evidence>
<evidence type="ECO:0000256" key="1">
    <source>
        <dbReference type="ARBA" id="ARBA00004406"/>
    </source>
</evidence>
<feature type="region of interest" description="Disordered" evidence="13">
    <location>
        <begin position="132"/>
        <end position="162"/>
    </location>
</feature>
<keyword evidence="9" id="KW-0472">Membrane</keyword>
<evidence type="ECO:0000256" key="12">
    <source>
        <dbReference type="ARBA" id="ARBA00024631"/>
    </source>
</evidence>
<feature type="region of interest" description="Disordered" evidence="13">
    <location>
        <begin position="1401"/>
        <end position="1445"/>
    </location>
</feature>
<dbReference type="PANTHER" id="PTHR13190:SF1">
    <property type="entry name" value="AUTOPHAGY-RELATED 2, ISOFORM A"/>
    <property type="match status" value="1"/>
</dbReference>
<evidence type="ECO:0000256" key="5">
    <source>
        <dbReference type="ARBA" id="ARBA00022448"/>
    </source>
</evidence>
<name>A0ABR1F1A5_9ASCO</name>
<feature type="region of interest" description="Disordered" evidence="13">
    <location>
        <begin position="239"/>
        <end position="267"/>
    </location>
</feature>
<feature type="compositionally biased region" description="Low complexity" evidence="13">
    <location>
        <begin position="248"/>
        <end position="260"/>
    </location>
</feature>
<keyword evidence="8" id="KW-0445">Lipid transport</keyword>
<comment type="subcellular location">
    <subcellularLocation>
        <location evidence="1">Endoplasmic reticulum membrane</location>
        <topology evidence="1">Peripheral membrane protein</topology>
    </subcellularLocation>
    <subcellularLocation>
        <location evidence="2">Preautophagosomal structure membrane</location>
        <topology evidence="2">Peripheral membrane protein</topology>
    </subcellularLocation>
</comment>
<feature type="compositionally biased region" description="Low complexity" evidence="13">
    <location>
        <begin position="1419"/>
        <end position="1431"/>
    </location>
</feature>
<feature type="compositionally biased region" description="Polar residues" evidence="13">
    <location>
        <begin position="1408"/>
        <end position="1418"/>
    </location>
</feature>
<comment type="catalytic activity">
    <reaction evidence="12">
        <text>a 1,2-diacyl-sn-glycero-3-phosphocholine(in) = a 1,2-diacyl-sn-glycero-3-phosphocholine(out)</text>
        <dbReference type="Rhea" id="RHEA:38571"/>
        <dbReference type="ChEBI" id="CHEBI:57643"/>
    </reaction>
</comment>
<evidence type="ECO:0000313" key="15">
    <source>
        <dbReference type="Proteomes" id="UP001498771"/>
    </source>
</evidence>
<keyword evidence="5" id="KW-0813">Transport</keyword>
<evidence type="ECO:0000256" key="2">
    <source>
        <dbReference type="ARBA" id="ARBA00004623"/>
    </source>
</evidence>
<comment type="catalytic activity">
    <reaction evidence="11">
        <text>a 1,2-diacyl-sn-glycero-3-phosphoethanolamine(in) = a 1,2-diacyl-sn-glycero-3-phosphoethanolamine(out)</text>
        <dbReference type="Rhea" id="RHEA:38895"/>
        <dbReference type="ChEBI" id="CHEBI:64612"/>
    </reaction>
</comment>
<proteinExistence type="inferred from homology"/>
<evidence type="ECO:0000256" key="7">
    <source>
        <dbReference type="ARBA" id="ARBA00023006"/>
    </source>
</evidence>
<dbReference type="Pfam" id="PF13329">
    <property type="entry name" value="ATG2_CAD"/>
    <property type="match status" value="2"/>
</dbReference>
<feature type="region of interest" description="Disordered" evidence="13">
    <location>
        <begin position="888"/>
        <end position="915"/>
    </location>
</feature>
<evidence type="ECO:0000256" key="6">
    <source>
        <dbReference type="ARBA" id="ARBA00022824"/>
    </source>
</evidence>
<evidence type="ECO:0000256" key="4">
    <source>
        <dbReference type="ARBA" id="ARBA00018070"/>
    </source>
</evidence>
<keyword evidence="6" id="KW-0256">Endoplasmic reticulum</keyword>
<comment type="similarity">
    <text evidence="3">Belongs to the ATG2 family.</text>
</comment>
<evidence type="ECO:0000256" key="10">
    <source>
        <dbReference type="ARBA" id="ARBA00024479"/>
    </source>
</evidence>
<dbReference type="EMBL" id="JBBJBU010000011">
    <property type="protein sequence ID" value="KAK7203567.1"/>
    <property type="molecule type" value="Genomic_DNA"/>
</dbReference>
<evidence type="ECO:0000256" key="13">
    <source>
        <dbReference type="SAM" id="MobiDB-lite"/>
    </source>
</evidence>
<feature type="compositionally biased region" description="Polar residues" evidence="13">
    <location>
        <begin position="321"/>
        <end position="340"/>
    </location>
</feature>
<keyword evidence="7" id="KW-0072">Autophagy</keyword>
<dbReference type="InterPro" id="IPR026849">
    <property type="entry name" value="ATG2"/>
</dbReference>
<dbReference type="PANTHER" id="PTHR13190">
    <property type="entry name" value="AUTOPHAGY-RELATED 2, ISOFORM A"/>
    <property type="match status" value="1"/>
</dbReference>
<evidence type="ECO:0000256" key="3">
    <source>
        <dbReference type="ARBA" id="ARBA00009714"/>
    </source>
</evidence>
<feature type="region of interest" description="Disordered" evidence="13">
    <location>
        <begin position="311"/>
        <end position="351"/>
    </location>
</feature>
<feature type="compositionally biased region" description="Basic residues" evidence="13">
    <location>
        <begin position="1436"/>
        <end position="1445"/>
    </location>
</feature>
<accession>A0ABR1F1A5</accession>
<sequence length="1853" mass="202456">MSPPWLPQNIQKRLLRYILSRAAIFNELDLANLDVQLGASSSVILRNLRLNVDAITIPGIFLRDGVVGEIRVQIPRNILSTPIDVRLSEVNVTVAPSASGPSAEEFIARATNELATSFLRSESVEETIELEKSIIHPQPESDTEGAASSEGTDSMSETDDELLGLGTGGFNLQSIMANVVDRLVSQLRVTIETLSLRVVLQDMILQGTVGQAVFGTSGDSRTINLKDVQFDLPPDLKQLHSQSKRESVSSYESAESSTDSDFLSNSDGEDAAFDMSRKLRAGQRSYGSHSMTESMLFSSREARSIYQSALSPSEHGLKGSSKLSSTVYQSTYDPPSSLSRGSKRGIETISETKSESSPRLLWCDELDVRVKSSFSMAEIKLGVLKSGLAHIEDVVAGINHLVEGFLKKPPSDDDDIYVSKPQSPAYVGLYEAGEAEDKTNLASKETTRNVKIRLKRFEASLTSDLNESGGLTDQKNACLVLDEVFASVTQSYSSEDIHNPYLTDAAPSVTSIFTIDKVSVWKGDFNKDSNKVVSFSSESLRNTPDISMAVTSSIVSLEIPKELHITASADFLEELASFAKSMLAVSKTLGRPSNAPSSFDKSGSNVGSKIGSKFYGTTGPIYINMPTSDPAVQIDVRINPISIDRAALKTDLVVARLPGSDISLYNIHLESSPRGKFVDPDPHEGRLDGLDLVYRLLISSLKVNCSSVETLQSSILAIAGDATKVLNAFSVPDQRPPASRPPPTRVRFQQRHPGSVVEIAETVVALEFPGEVGNVAVNLDKLAIASFEAGCINIWTEYLRVVRHAPMGTNDEDEFELLGAALNDRHGDRPMLSAVIRDMNNLNIKLYNTKFEYRVDLVMLFASAFESKKKEADKEPKVLRQSLFGIERPDSPSSDFDEIDSSYGEKSGIDDEDYADEDFGMPRPSELGESIATLKSSDVPFKFEINIRDCAIGLNPLNLPSKGLLVITDGQGDGYAKDMTSGVYANLKVRRATLFLVDDQQSLHYTPPRNVHIGRRRAQVVEHLTPFADLGYVNVASMSSASVNMKISKGQALDSAEAGPTAIEMEVRDDLLFIESCADSTQTLIELFNGLKPAVVIPPDEERYQTEVAPVDIMASLDDDAFRVASKAATGTVHNSVLSDAETVTDKLMAPSSDLGLSVDSLYPPTTEMERQLREAVSSDLEIVESYYGGNTEDGTEDALAGEVEADYSTSRKHSASSLSEDEYNTVSRLMSSTESDVHGDLLSDVLIDEPPQKITKPQDNLQASASVSQQEAVDIINKEVREAVTKIEILEDHFGGGRSLMNTTMLNGETPLVTVKVRDVHVLWNLHDGYDWPHTRDSISKAVKKVENRALKAIRARIQGGGYDNDEDESIIGDFLFNSIYIGVPSGNDPRELTNAINREIDDDSETASQTSWSTEYSSRPASRGGSRSGTPNKSKLRLKRSKSHKLQVELKGVSLDFNAYSESCVVANSLDVRVRDFEIFDNVPTSTWRKFVTSMYPAEEREKGGSMAHLEMLNVRPDPALPLSDIVLKVGVLPLRLYVDQDALDFLTRFFEFKSDNTPVPATDEIPFLQRVEFAEVKVKLDYKPKKVDYAGLRSGHTTEFMNLFVLDEAKIILRGVVLYGILGCPRLIRELNDIWLPDIKSTQLGDVLAGVAPVRSIVKLGGGMKDLVAVPIREYRKDGRVVRSLQKGALRFAKVTTNELVNLGAKIAIGTQSVLENAETMIVGQSSSGNGAGGSSARQFRDESDSEDETQKVVSMYADQPKNISQGFSRAYSSLNRNFGTARDILVALPSEASEQGGAQKAAVAIARAAPVAVLRSMIGASEAVSSTLLGVSNQMDPSRRRNVEDKYKR</sequence>
<feature type="region of interest" description="Disordered" evidence="13">
    <location>
        <begin position="1728"/>
        <end position="1753"/>
    </location>
</feature>
<protein>
    <recommendedName>
        <fullName evidence="4">Autophagy-related protein 2</fullName>
    </recommendedName>
</protein>
<reference evidence="14 15" key="1">
    <citation type="submission" date="2024-03" db="EMBL/GenBank/DDBJ databases">
        <title>Genome-scale model development and genomic sequencing of the oleaginous clade Lipomyces.</title>
        <authorList>
            <consortium name="Lawrence Berkeley National Laboratory"/>
            <person name="Czajka J.J."/>
            <person name="Han Y."/>
            <person name="Kim J."/>
            <person name="Mondo S.J."/>
            <person name="Hofstad B.A."/>
            <person name="Robles A."/>
            <person name="Haridas S."/>
            <person name="Riley R."/>
            <person name="LaButti K."/>
            <person name="Pangilinan J."/>
            <person name="Andreopoulos W."/>
            <person name="Lipzen A."/>
            <person name="Yan J."/>
            <person name="Wang M."/>
            <person name="Ng V."/>
            <person name="Grigoriev I.V."/>
            <person name="Spatafora J.W."/>
            <person name="Magnuson J.K."/>
            <person name="Baker S.E."/>
            <person name="Pomraning K.R."/>
        </authorList>
    </citation>
    <scope>NUCLEOTIDE SEQUENCE [LARGE SCALE GENOMIC DNA]</scope>
    <source>
        <strain evidence="14 15">Phaff 52-87</strain>
    </source>
</reference>
<organism evidence="14 15">
    <name type="scientific">Myxozyma melibiosi</name>
    <dbReference type="NCBI Taxonomy" id="54550"/>
    <lineage>
        <taxon>Eukaryota</taxon>
        <taxon>Fungi</taxon>
        <taxon>Dikarya</taxon>
        <taxon>Ascomycota</taxon>
        <taxon>Saccharomycotina</taxon>
        <taxon>Lipomycetes</taxon>
        <taxon>Lipomycetales</taxon>
        <taxon>Lipomycetaceae</taxon>
        <taxon>Myxozyma</taxon>
    </lineage>
</organism>
<evidence type="ECO:0000256" key="11">
    <source>
        <dbReference type="ARBA" id="ARBA00024615"/>
    </source>
</evidence>
<dbReference type="RefSeq" id="XP_064766600.1">
    <property type="nucleotide sequence ID" value="XM_064915323.1"/>
</dbReference>
<keyword evidence="15" id="KW-1185">Reference proteome</keyword>
<dbReference type="Proteomes" id="UP001498771">
    <property type="component" value="Unassembled WGS sequence"/>
</dbReference>
<gene>
    <name evidence="14" type="ORF">BZA70DRAFT_67528</name>
</gene>
<dbReference type="GeneID" id="90040835"/>